<dbReference type="GO" id="GO:0005634">
    <property type="term" value="C:nucleus"/>
    <property type="evidence" value="ECO:0007669"/>
    <property type="project" value="TreeGrafter"/>
</dbReference>
<dbReference type="EMBL" id="BSYO01000018">
    <property type="protein sequence ID" value="GMH17675.1"/>
    <property type="molecule type" value="Genomic_DNA"/>
</dbReference>
<dbReference type="SMART" id="SM00220">
    <property type="entry name" value="S_TKc"/>
    <property type="match status" value="1"/>
</dbReference>
<dbReference type="PANTHER" id="PTHR11042">
    <property type="entry name" value="EUKARYOTIC TRANSLATION INITIATION FACTOR 2-ALPHA KINASE EIF2-ALPHA KINASE -RELATED"/>
    <property type="match status" value="1"/>
</dbReference>
<keyword evidence="1" id="KW-0808">Transferase</keyword>
<keyword evidence="7" id="KW-1185">Reference proteome</keyword>
<evidence type="ECO:0000256" key="3">
    <source>
        <dbReference type="ARBA" id="ARBA00022777"/>
    </source>
</evidence>
<comment type="caution">
    <text evidence="6">The sequence shown here is derived from an EMBL/GenBank/DDBJ whole genome shotgun (WGS) entry which is preliminary data.</text>
</comment>
<accession>A0AAD3STQ2</accession>
<dbReference type="GO" id="GO:0005524">
    <property type="term" value="F:ATP binding"/>
    <property type="evidence" value="ECO:0007669"/>
    <property type="project" value="UniProtKB-KW"/>
</dbReference>
<dbReference type="AlphaFoldDB" id="A0AAD3STQ2"/>
<evidence type="ECO:0000256" key="2">
    <source>
        <dbReference type="ARBA" id="ARBA00022741"/>
    </source>
</evidence>
<feature type="domain" description="Protein kinase" evidence="5">
    <location>
        <begin position="123"/>
        <end position="457"/>
    </location>
</feature>
<dbReference type="Proteomes" id="UP001279734">
    <property type="component" value="Unassembled WGS sequence"/>
</dbReference>
<keyword evidence="4" id="KW-0067">ATP-binding</keyword>
<protein>
    <recommendedName>
        <fullName evidence="5">Protein kinase domain-containing protein</fullName>
    </recommendedName>
</protein>
<evidence type="ECO:0000313" key="6">
    <source>
        <dbReference type="EMBL" id="GMH17675.1"/>
    </source>
</evidence>
<dbReference type="Gene3D" id="3.30.200.20">
    <property type="entry name" value="Phosphorylase Kinase, domain 1"/>
    <property type="match status" value="1"/>
</dbReference>
<evidence type="ECO:0000256" key="4">
    <source>
        <dbReference type="ARBA" id="ARBA00022840"/>
    </source>
</evidence>
<dbReference type="InterPro" id="IPR000719">
    <property type="entry name" value="Prot_kinase_dom"/>
</dbReference>
<proteinExistence type="predicted"/>
<dbReference type="InterPro" id="IPR050339">
    <property type="entry name" value="CC_SR_Kinase"/>
</dbReference>
<dbReference type="GO" id="GO:0005829">
    <property type="term" value="C:cytosol"/>
    <property type="evidence" value="ECO:0007669"/>
    <property type="project" value="TreeGrafter"/>
</dbReference>
<gene>
    <name evidence="6" type="ORF">Nepgr_019516</name>
</gene>
<name>A0AAD3STQ2_NEPGR</name>
<organism evidence="6 7">
    <name type="scientific">Nepenthes gracilis</name>
    <name type="common">Slender pitcher plant</name>
    <dbReference type="NCBI Taxonomy" id="150966"/>
    <lineage>
        <taxon>Eukaryota</taxon>
        <taxon>Viridiplantae</taxon>
        <taxon>Streptophyta</taxon>
        <taxon>Embryophyta</taxon>
        <taxon>Tracheophyta</taxon>
        <taxon>Spermatophyta</taxon>
        <taxon>Magnoliopsida</taxon>
        <taxon>eudicotyledons</taxon>
        <taxon>Gunneridae</taxon>
        <taxon>Pentapetalae</taxon>
        <taxon>Caryophyllales</taxon>
        <taxon>Nepenthaceae</taxon>
        <taxon>Nepenthes</taxon>
    </lineage>
</organism>
<reference evidence="6" key="1">
    <citation type="submission" date="2023-05" db="EMBL/GenBank/DDBJ databases">
        <title>Nepenthes gracilis genome sequencing.</title>
        <authorList>
            <person name="Fukushima K."/>
        </authorList>
    </citation>
    <scope>NUCLEOTIDE SEQUENCE</scope>
    <source>
        <strain evidence="6">SING2019-196</strain>
    </source>
</reference>
<dbReference type="Gene3D" id="1.10.510.10">
    <property type="entry name" value="Transferase(Phosphotransferase) domain 1"/>
    <property type="match status" value="1"/>
</dbReference>
<evidence type="ECO:0000256" key="1">
    <source>
        <dbReference type="ARBA" id="ARBA00022679"/>
    </source>
</evidence>
<dbReference type="SUPFAM" id="SSF56112">
    <property type="entry name" value="Protein kinase-like (PK-like)"/>
    <property type="match status" value="1"/>
</dbReference>
<dbReference type="InterPro" id="IPR011009">
    <property type="entry name" value="Kinase-like_dom_sf"/>
</dbReference>
<keyword evidence="2" id="KW-0547">Nucleotide-binding</keyword>
<evidence type="ECO:0000259" key="5">
    <source>
        <dbReference type="PROSITE" id="PS50011"/>
    </source>
</evidence>
<keyword evidence="3" id="KW-0418">Kinase</keyword>
<evidence type="ECO:0000313" key="7">
    <source>
        <dbReference type="Proteomes" id="UP001279734"/>
    </source>
</evidence>
<dbReference type="GO" id="GO:0004694">
    <property type="term" value="F:eukaryotic translation initiation factor 2alpha kinase activity"/>
    <property type="evidence" value="ECO:0007669"/>
    <property type="project" value="TreeGrafter"/>
</dbReference>
<dbReference type="PROSITE" id="PS50011">
    <property type="entry name" value="PROTEIN_KINASE_DOM"/>
    <property type="match status" value="1"/>
</dbReference>
<sequence>MLPKEVSIGTADILISRKACKVLAYIQQKDFGRFFRFCEPRNLSSGDRLIFAKHSGVFFLSVPRELQKQDLKICCDFVVLVENAIVILMLVEDHLQLQSELCSVSSLMNKTVSPLACVLPASNQLSSLTMAGGEFKVTSANCKSLPDDAASAAEPYDSISCAFVTYGSCAIDLVEGKSPSSSAILLVLVLAHFPTFVARQLFHDFSTYHARYATLVGAIDSTAYDDRILREVATLFRLQHQHVVHYYQAWFETDVARFLKGDTWDSRTIVNSSFSRKGRSSPDMGNDVKAESTHLYIQMEYCPRALRQLFESYNYFDKNFAWHLFHQIVEGLTHINGQGIIQRELTPNNIFVNTWHDIKIGDFGLAKFLKFEQLDQDSAFLLDALGVSMSGTSQIGTYFYTAMEIEQGWPEIYEKDDLYCVGVVFFELGHPLQDSSGEAHCTFRFEAERTASFCSGC</sequence>
<dbReference type="Pfam" id="PF00069">
    <property type="entry name" value="Pkinase"/>
    <property type="match status" value="1"/>
</dbReference>
<dbReference type="PANTHER" id="PTHR11042:SF136">
    <property type="entry name" value="EIF-2-ALPHA KINASE GCN2"/>
    <property type="match status" value="1"/>
</dbReference>